<organism evidence="3">
    <name type="scientific">Cladocopium goreaui</name>
    <dbReference type="NCBI Taxonomy" id="2562237"/>
    <lineage>
        <taxon>Eukaryota</taxon>
        <taxon>Sar</taxon>
        <taxon>Alveolata</taxon>
        <taxon>Dinophyceae</taxon>
        <taxon>Suessiales</taxon>
        <taxon>Symbiodiniaceae</taxon>
        <taxon>Cladocopium</taxon>
    </lineage>
</organism>
<evidence type="ECO:0000313" key="3">
    <source>
        <dbReference type="EMBL" id="CAI3984481.1"/>
    </source>
</evidence>
<name>A0A9P1C3Q9_9DINO</name>
<proteinExistence type="predicted"/>
<keyword evidence="2" id="KW-1133">Transmembrane helix</keyword>
<keyword evidence="2" id="KW-0812">Transmembrane</keyword>
<reference evidence="4" key="2">
    <citation type="submission" date="2024-04" db="EMBL/GenBank/DDBJ databases">
        <authorList>
            <person name="Chen Y."/>
            <person name="Shah S."/>
            <person name="Dougan E. K."/>
            <person name="Thang M."/>
            <person name="Chan C."/>
        </authorList>
    </citation>
    <scope>NUCLEOTIDE SEQUENCE [LARGE SCALE GENOMIC DNA]</scope>
</reference>
<feature type="non-terminal residue" evidence="3">
    <location>
        <position position="1"/>
    </location>
</feature>
<feature type="region of interest" description="Disordered" evidence="1">
    <location>
        <begin position="1"/>
        <end position="31"/>
    </location>
</feature>
<dbReference type="Proteomes" id="UP001152797">
    <property type="component" value="Unassembled WGS sequence"/>
</dbReference>
<dbReference type="EMBL" id="CAMXCT010000891">
    <property type="protein sequence ID" value="CAI3984481.1"/>
    <property type="molecule type" value="Genomic_DNA"/>
</dbReference>
<dbReference type="EMBL" id="CAMXCT020000891">
    <property type="protein sequence ID" value="CAL1137856.1"/>
    <property type="molecule type" value="Genomic_DNA"/>
</dbReference>
<accession>A0A9P1C3Q9</accession>
<evidence type="ECO:0000256" key="1">
    <source>
        <dbReference type="SAM" id="MobiDB-lite"/>
    </source>
</evidence>
<dbReference type="AlphaFoldDB" id="A0A9P1C3Q9"/>
<comment type="caution">
    <text evidence="3">The sequence shown here is derived from an EMBL/GenBank/DDBJ whole genome shotgun (WGS) entry which is preliminary data.</text>
</comment>
<feature type="non-terminal residue" evidence="3">
    <location>
        <position position="494"/>
    </location>
</feature>
<sequence>EAAERTKQPPKQAAAPGEAQQQQKQPSGAEPVLQKDPEVWLQICHNRATALTRRWEASLSKPKTEQELINAGMSVEQEFDADLAIQKMMPAGTGRGGNTCEEKVAGCIDFAAIDEKAGLPQRGHLCSFHLFMKEIKKGPKDASVEWKALGDEAFVWLVFGADIMADIFKAFTSSRLSQLKLQGPELPDIPMEPFPDKFVLYDSDALTKLGCSSAIQYHRTAAFEVFPDERGGVWYCMRQNLATYCKEASKWKATPDNQVRKPTPGLTQKLRALFTARDDPSLFVPLVSSGCAIDGSIDLESLRQVYKDKAKEANAATLAESTPKVVSRDWTEEAIVYTLQAEGWLARSADGSAQEDRPTCRRSVQTVAWDERTPGLRVKPVEGLRKGVGLDACSLRVVEEPNSLKPKVVAYLSGPVLPIGECPLLWWHEHGAKAFPGLTVLARQALACPGGEGTQTAEGAGWAGLLLGLLLLALVAAWLFLLVPGAESNEAMEP</sequence>
<evidence type="ECO:0000256" key="2">
    <source>
        <dbReference type="SAM" id="Phobius"/>
    </source>
</evidence>
<evidence type="ECO:0000313" key="4">
    <source>
        <dbReference type="EMBL" id="CAL1137856.1"/>
    </source>
</evidence>
<feature type="transmembrane region" description="Helical" evidence="2">
    <location>
        <begin position="462"/>
        <end position="483"/>
    </location>
</feature>
<dbReference type="EMBL" id="CAMXCT030000891">
    <property type="protein sequence ID" value="CAL4771793.1"/>
    <property type="molecule type" value="Genomic_DNA"/>
</dbReference>
<feature type="compositionally biased region" description="Low complexity" evidence="1">
    <location>
        <begin position="9"/>
        <end position="31"/>
    </location>
</feature>
<dbReference type="OrthoDB" id="445666at2759"/>
<keyword evidence="2" id="KW-0472">Membrane</keyword>
<keyword evidence="5" id="KW-1185">Reference proteome</keyword>
<protein>
    <submittedName>
        <fullName evidence="3">Uncharacterized protein</fullName>
    </submittedName>
</protein>
<reference evidence="3" key="1">
    <citation type="submission" date="2022-10" db="EMBL/GenBank/DDBJ databases">
        <authorList>
            <person name="Chen Y."/>
            <person name="Dougan E. K."/>
            <person name="Chan C."/>
            <person name="Rhodes N."/>
            <person name="Thang M."/>
        </authorList>
    </citation>
    <scope>NUCLEOTIDE SEQUENCE</scope>
</reference>
<gene>
    <name evidence="3" type="ORF">C1SCF055_LOCUS12010</name>
</gene>
<evidence type="ECO:0000313" key="5">
    <source>
        <dbReference type="Proteomes" id="UP001152797"/>
    </source>
</evidence>